<protein>
    <submittedName>
        <fullName evidence="1">Uncharacterized protein</fullName>
    </submittedName>
</protein>
<evidence type="ECO:0000313" key="2">
    <source>
        <dbReference type="Proteomes" id="UP000436513"/>
    </source>
</evidence>
<dbReference type="EMBL" id="MN549360">
    <property type="protein sequence ID" value="QGZ14035.1"/>
    <property type="molecule type" value="Genomic_DNA"/>
</dbReference>
<gene>
    <name evidence="1" type="ORF">RL38J1_096</name>
</gene>
<organism evidence="1 2">
    <name type="scientific">Rhizobium phage RL38J1</name>
    <dbReference type="NCBI Taxonomy" id="2663232"/>
    <lineage>
        <taxon>Viruses</taxon>
        <taxon>Duplodnaviria</taxon>
        <taxon>Heunggongvirae</taxon>
        <taxon>Uroviricota</taxon>
        <taxon>Caudoviricetes</taxon>
        <taxon>Pootjesviridae</taxon>
        <taxon>Innesvirus</taxon>
        <taxon>Innesvirus RL38J1</taxon>
    </lineage>
</organism>
<accession>A0A6B9J5M4</accession>
<name>A0A6B9J5M4_9CAUD</name>
<keyword evidence="2" id="KW-1185">Reference proteome</keyword>
<dbReference type="Proteomes" id="UP000436513">
    <property type="component" value="Segment"/>
</dbReference>
<proteinExistence type="predicted"/>
<evidence type="ECO:0000313" key="1">
    <source>
        <dbReference type="EMBL" id="QGZ14035.1"/>
    </source>
</evidence>
<sequence length="79" mass="9451">MKTKYMMIVCEKKLRVSWEEPVPDLINYKLAPDITEMGPVNRAKTSVQWWNETRKPYENERELVSVTRVTEEEIYNVES</sequence>
<reference evidence="1 2" key="1">
    <citation type="submission" date="2019-10" db="EMBL/GenBank/DDBJ databases">
        <title>Complete genome sequence of bacteriophage vB_RLeM_RL38JI.</title>
        <authorList>
            <person name="Gunathilake D."/>
            <person name="Bhat S."/>
            <person name="Yost C.K."/>
            <person name="Hynes M.F."/>
        </authorList>
    </citation>
    <scope>NUCLEOTIDE SEQUENCE [LARGE SCALE GENOMIC DNA]</scope>
</reference>